<keyword evidence="2" id="KW-1185">Reference proteome</keyword>
<dbReference type="STRING" id="29364.SAMN04487772_13613"/>
<dbReference type="Proteomes" id="UP000199800">
    <property type="component" value="Unassembled WGS sequence"/>
</dbReference>
<name>A0A1I0FTP9_9FIRM</name>
<reference evidence="1 2" key="1">
    <citation type="submission" date="2016-10" db="EMBL/GenBank/DDBJ databases">
        <authorList>
            <person name="de Groot N.N."/>
        </authorList>
    </citation>
    <scope>NUCLEOTIDE SEQUENCE [LARGE SCALE GENOMIC DNA]</scope>
    <source>
        <strain evidence="1 2">DSM 1801</strain>
    </source>
</reference>
<proteinExistence type="predicted"/>
<protein>
    <submittedName>
        <fullName evidence="1">Uncharacterized protein</fullName>
    </submittedName>
</protein>
<dbReference type="EMBL" id="FOHN01000036">
    <property type="protein sequence ID" value="SET60772.1"/>
    <property type="molecule type" value="Genomic_DNA"/>
</dbReference>
<organism evidence="1 2">
    <name type="scientific">[Clostridium] polysaccharolyticum</name>
    <dbReference type="NCBI Taxonomy" id="29364"/>
    <lineage>
        <taxon>Bacteria</taxon>
        <taxon>Bacillati</taxon>
        <taxon>Bacillota</taxon>
        <taxon>Clostridia</taxon>
        <taxon>Lachnospirales</taxon>
        <taxon>Lachnospiraceae</taxon>
    </lineage>
</organism>
<evidence type="ECO:0000313" key="2">
    <source>
        <dbReference type="Proteomes" id="UP000199800"/>
    </source>
</evidence>
<accession>A0A1I0FTP9</accession>
<dbReference type="Pfam" id="PF24741">
    <property type="entry name" value="AlkZ-rel"/>
    <property type="match status" value="1"/>
</dbReference>
<dbReference type="InterPro" id="IPR056298">
    <property type="entry name" value="AlkZ-rel"/>
</dbReference>
<evidence type="ECO:0000313" key="1">
    <source>
        <dbReference type="EMBL" id="SET60772.1"/>
    </source>
</evidence>
<gene>
    <name evidence="1" type="ORF">SAMN04487772_13613</name>
</gene>
<dbReference type="RefSeq" id="WP_092478967.1">
    <property type="nucleotide sequence ID" value="NZ_FOHN01000036.1"/>
</dbReference>
<dbReference type="OrthoDB" id="1067148at2"/>
<sequence>MVKQDGYWIMEGLSIDAPERISTAQELEDYILEVGFLPLFKNEVAGFSVEEHTAAKAWWSGELEDPWDWRMKVIKSGKIAYGKFFNKKAGFIAKEWFPVFANYRRDGYDFDSLYEEGMAKQRCKKIMDLYENEKIISSIAIKQKAGFGKGGEKNFEGILTELQMQMYLTVQDFQRKRSKKGKEYGMHIGYYGTPEELWGYDFVTSCYKEAPEKSRERIVQFIKAKYGTCGKI</sequence>
<dbReference type="AlphaFoldDB" id="A0A1I0FTP9"/>